<accession>A0A1J3HWH8</accession>
<evidence type="ECO:0000313" key="1">
    <source>
        <dbReference type="EMBL" id="JAU72601.1"/>
    </source>
</evidence>
<gene>
    <name evidence="1" type="ORF">LE_TR15429_c2_g1_i1_g.48507</name>
</gene>
<reference evidence="1" key="1">
    <citation type="submission" date="2016-07" db="EMBL/GenBank/DDBJ databases">
        <title>De novo transcriptome assembly of four accessions of the metal hyperaccumulator plant Noccaea caerulescens.</title>
        <authorList>
            <person name="Blande D."/>
            <person name="Halimaa P."/>
            <person name="Tervahauta A.I."/>
            <person name="Aarts M.G."/>
            <person name="Karenlampi S.O."/>
        </authorList>
    </citation>
    <scope>NUCLEOTIDE SEQUENCE</scope>
</reference>
<sequence length="86" mass="10140">MKIELERHEDELSAELEHLDTIENWKRMRQLILIRSCCRTRSLEFVSTEYGLEGMDLSNQPNNEMEETCQEIESKCEGSCCLRNTL</sequence>
<dbReference type="EMBL" id="GEVL01004740">
    <property type="protein sequence ID" value="JAU72601.1"/>
    <property type="molecule type" value="Transcribed_RNA"/>
</dbReference>
<name>A0A1J3HWH8_NOCCA</name>
<proteinExistence type="predicted"/>
<organism evidence="1">
    <name type="scientific">Noccaea caerulescens</name>
    <name type="common">Alpine penny-cress</name>
    <name type="synonym">Thlaspi caerulescens</name>
    <dbReference type="NCBI Taxonomy" id="107243"/>
    <lineage>
        <taxon>Eukaryota</taxon>
        <taxon>Viridiplantae</taxon>
        <taxon>Streptophyta</taxon>
        <taxon>Embryophyta</taxon>
        <taxon>Tracheophyta</taxon>
        <taxon>Spermatophyta</taxon>
        <taxon>Magnoliopsida</taxon>
        <taxon>eudicotyledons</taxon>
        <taxon>Gunneridae</taxon>
        <taxon>Pentapetalae</taxon>
        <taxon>rosids</taxon>
        <taxon>malvids</taxon>
        <taxon>Brassicales</taxon>
        <taxon>Brassicaceae</taxon>
        <taxon>Coluteocarpeae</taxon>
        <taxon>Noccaea</taxon>
    </lineage>
</organism>
<dbReference type="AlphaFoldDB" id="A0A1J3HWH8"/>
<protein>
    <submittedName>
        <fullName evidence="1">Uncharacterized protein</fullName>
    </submittedName>
</protein>